<keyword evidence="10" id="KW-1185">Reference proteome</keyword>
<accession>A0A0G3W8D5</accession>
<dbReference type="NCBIfam" id="TIGR00786">
    <property type="entry name" value="dctM"/>
    <property type="match status" value="1"/>
</dbReference>
<comment type="subcellular location">
    <subcellularLocation>
        <location evidence="1">Cell inner membrane</location>
        <topology evidence="1">Multi-pass membrane protein</topology>
    </subcellularLocation>
</comment>
<dbReference type="InterPro" id="IPR004681">
    <property type="entry name" value="TRAP_DctM"/>
</dbReference>
<feature type="transmembrane region" description="Helical" evidence="7">
    <location>
        <begin position="168"/>
        <end position="192"/>
    </location>
</feature>
<feature type="transmembrane region" description="Helical" evidence="7">
    <location>
        <begin position="213"/>
        <end position="234"/>
    </location>
</feature>
<keyword evidence="3" id="KW-0997">Cell inner membrane</keyword>
<feature type="transmembrane region" description="Helical" evidence="7">
    <location>
        <begin position="240"/>
        <end position="256"/>
    </location>
</feature>
<dbReference type="EMBL" id="CP009687">
    <property type="protein sequence ID" value="AKL94162.1"/>
    <property type="molecule type" value="Genomic_DNA"/>
</dbReference>
<dbReference type="STRING" id="84022.CACET_c06520"/>
<dbReference type="InterPro" id="IPR010656">
    <property type="entry name" value="DctM"/>
</dbReference>
<dbReference type="GO" id="GO:0022857">
    <property type="term" value="F:transmembrane transporter activity"/>
    <property type="evidence" value="ECO:0007669"/>
    <property type="project" value="TreeGrafter"/>
</dbReference>
<dbReference type="PANTHER" id="PTHR33362">
    <property type="entry name" value="SIALIC ACID TRAP TRANSPORTER PERMEASE PROTEIN SIAT-RELATED"/>
    <property type="match status" value="1"/>
</dbReference>
<evidence type="ECO:0000259" key="8">
    <source>
        <dbReference type="Pfam" id="PF06808"/>
    </source>
</evidence>
<evidence type="ECO:0000313" key="10">
    <source>
        <dbReference type="Proteomes" id="UP000035704"/>
    </source>
</evidence>
<evidence type="ECO:0000256" key="3">
    <source>
        <dbReference type="ARBA" id="ARBA00022519"/>
    </source>
</evidence>
<dbReference type="AlphaFoldDB" id="A0A0G3W8D5"/>
<dbReference type="PANTHER" id="PTHR33362:SF2">
    <property type="entry name" value="TRAP TRANSPORTER LARGE PERMEASE PROTEIN"/>
    <property type="match status" value="1"/>
</dbReference>
<dbReference type="RefSeq" id="WP_201774892.1">
    <property type="nucleotide sequence ID" value="NZ_CP009687.1"/>
</dbReference>
<feature type="transmembrane region" description="Helical" evidence="7">
    <location>
        <begin position="48"/>
        <end position="66"/>
    </location>
</feature>
<feature type="transmembrane region" description="Helical" evidence="7">
    <location>
        <begin position="332"/>
        <end position="352"/>
    </location>
</feature>
<evidence type="ECO:0000256" key="4">
    <source>
        <dbReference type="ARBA" id="ARBA00022692"/>
    </source>
</evidence>
<keyword evidence="2" id="KW-1003">Cell membrane</keyword>
<keyword evidence="6 7" id="KW-0472">Membrane</keyword>
<feature type="transmembrane region" description="Helical" evidence="7">
    <location>
        <begin position="301"/>
        <end position="325"/>
    </location>
</feature>
<evidence type="ECO:0000313" key="9">
    <source>
        <dbReference type="EMBL" id="AKL94162.1"/>
    </source>
</evidence>
<feature type="transmembrane region" description="Helical" evidence="7">
    <location>
        <begin position="277"/>
        <end position="295"/>
    </location>
</feature>
<reference evidence="9 10" key="1">
    <citation type="submission" date="2014-10" db="EMBL/GenBank/DDBJ databases">
        <title>Genome sequence of Clostridium aceticum DSM 1496.</title>
        <authorList>
            <person name="Poehlein A."/>
            <person name="Schiel-Bengelsdorf B."/>
            <person name="Gottschalk G."/>
            <person name="Duerre P."/>
            <person name="Daniel R."/>
        </authorList>
    </citation>
    <scope>NUCLEOTIDE SEQUENCE [LARGE SCALE GENOMIC DNA]</scope>
    <source>
        <strain evidence="9 10">DSM 1496</strain>
    </source>
</reference>
<evidence type="ECO:0000256" key="6">
    <source>
        <dbReference type="ARBA" id="ARBA00023136"/>
    </source>
</evidence>
<name>A0A0G3W8D5_9CLOT</name>
<feature type="transmembrane region" description="Helical" evidence="7">
    <location>
        <begin position="358"/>
        <end position="385"/>
    </location>
</feature>
<feature type="transmembrane region" description="Helical" evidence="7">
    <location>
        <begin position="397"/>
        <end position="420"/>
    </location>
</feature>
<evidence type="ECO:0000256" key="1">
    <source>
        <dbReference type="ARBA" id="ARBA00004429"/>
    </source>
</evidence>
<dbReference type="Proteomes" id="UP000035704">
    <property type="component" value="Chromosome"/>
</dbReference>
<protein>
    <submittedName>
        <fullName evidence="9">TRAP transporter large permease protein</fullName>
    </submittedName>
</protein>
<gene>
    <name evidence="9" type="ORF">CACET_c06520</name>
</gene>
<dbReference type="PIRSF" id="PIRSF006066">
    <property type="entry name" value="HI0050"/>
    <property type="match status" value="1"/>
</dbReference>
<keyword evidence="5 7" id="KW-1133">Transmembrane helix</keyword>
<proteinExistence type="predicted"/>
<feature type="transmembrane region" description="Helical" evidence="7">
    <location>
        <begin position="78"/>
        <end position="96"/>
    </location>
</feature>
<evidence type="ECO:0000256" key="2">
    <source>
        <dbReference type="ARBA" id="ARBA00022475"/>
    </source>
</evidence>
<keyword evidence="4 7" id="KW-0812">Transmembrane</keyword>
<dbReference type="Pfam" id="PF06808">
    <property type="entry name" value="DctM"/>
    <property type="match status" value="1"/>
</dbReference>
<organism evidence="9 10">
    <name type="scientific">Clostridium aceticum</name>
    <dbReference type="NCBI Taxonomy" id="84022"/>
    <lineage>
        <taxon>Bacteria</taxon>
        <taxon>Bacillati</taxon>
        <taxon>Bacillota</taxon>
        <taxon>Clostridia</taxon>
        <taxon>Eubacteriales</taxon>
        <taxon>Clostridiaceae</taxon>
        <taxon>Clostridium</taxon>
    </lineage>
</organism>
<evidence type="ECO:0000256" key="7">
    <source>
        <dbReference type="SAM" id="Phobius"/>
    </source>
</evidence>
<feature type="domain" description="TRAP C4-dicarboxylate transport system permease DctM subunit" evidence="8">
    <location>
        <begin position="8"/>
        <end position="416"/>
    </location>
</feature>
<dbReference type="KEGG" id="cace:CACET_c06520"/>
<dbReference type="GO" id="GO:0005886">
    <property type="term" value="C:plasma membrane"/>
    <property type="evidence" value="ECO:0007669"/>
    <property type="project" value="UniProtKB-SubCell"/>
</dbReference>
<sequence length="425" mass="44932">MDMLIIFLVALFGFLLIGVPVAFCLGLAALVMMGIQNFGYDILVQKMVGGIDSFPLLAVPFFMLAGEIMNSGGIAKRIINLSNSLVGHITGGLGLVNIVASMFFGGISGSSVADTAAIGGLLIPAMKEDGYDADFSAAVTASSATMGIVIPPSIPMILFGLIGGTSVVRMFLGGIIPGILIGFSLLTLTFIISKKRNYPKGDKFSIVRVFKALKESIWAVFLPVIIIGGIISGYFTPTEAAVVSVVYALIVSLFVYKEMSVRDLPRILIDTGKTTGIVMLVAGTAMVVAWLLTVVRIPQSIATTILSISDNPLIVLLIINFFLLLVGSVMDLTPALLILTPVLLPVATAVGIDPVFFGVMMVINLGIGLVTPPVGTILYISCGIAKISLEKITKAMLPFLATQVAILLLIILFPQLVLWIPNTLR</sequence>
<evidence type="ECO:0000256" key="5">
    <source>
        <dbReference type="ARBA" id="ARBA00022989"/>
    </source>
</evidence>
<dbReference type="PATRIC" id="fig|84022.6.peg.660"/>
<feature type="transmembrane region" description="Helical" evidence="7">
    <location>
        <begin position="135"/>
        <end position="162"/>
    </location>
</feature>